<keyword evidence="4 9" id="KW-0963">Cytoplasm</keyword>
<dbReference type="PROSITE" id="PS01326">
    <property type="entry name" value="DAP_EPIMERASE"/>
    <property type="match status" value="1"/>
</dbReference>
<comment type="subunit">
    <text evidence="9">Homodimer.</text>
</comment>
<evidence type="ECO:0000256" key="4">
    <source>
        <dbReference type="ARBA" id="ARBA00022490"/>
    </source>
</evidence>
<dbReference type="UniPathway" id="UPA00034">
    <property type="reaction ID" value="UER00025"/>
</dbReference>
<dbReference type="EMBL" id="BEHT01000018">
    <property type="protein sequence ID" value="GBC98975.1"/>
    <property type="molecule type" value="Genomic_DNA"/>
</dbReference>
<dbReference type="SUPFAM" id="SSF54506">
    <property type="entry name" value="Diaminopimelate epimerase-like"/>
    <property type="match status" value="1"/>
</dbReference>
<dbReference type="NCBIfam" id="TIGR00652">
    <property type="entry name" value="DapF"/>
    <property type="match status" value="1"/>
</dbReference>
<evidence type="ECO:0000313" key="12">
    <source>
        <dbReference type="Proteomes" id="UP000236173"/>
    </source>
</evidence>
<dbReference type="Gene3D" id="3.10.310.10">
    <property type="entry name" value="Diaminopimelate Epimerase, Chain A, domain 1"/>
    <property type="match status" value="2"/>
</dbReference>
<evidence type="ECO:0000256" key="7">
    <source>
        <dbReference type="ARBA" id="ARBA00023235"/>
    </source>
</evidence>
<evidence type="ECO:0000256" key="10">
    <source>
        <dbReference type="PROSITE-ProRule" id="PRU10125"/>
    </source>
</evidence>
<feature type="active site" description="Proton donor" evidence="9">
    <location>
        <position position="80"/>
    </location>
</feature>
<keyword evidence="5 9" id="KW-0028">Amino-acid biosynthesis</keyword>
<dbReference type="PANTHER" id="PTHR31689:SF0">
    <property type="entry name" value="DIAMINOPIMELATE EPIMERASE"/>
    <property type="match status" value="1"/>
</dbReference>
<proteinExistence type="inferred from homology"/>
<dbReference type="FunFam" id="3.10.310.10:FF:000004">
    <property type="entry name" value="Diaminopimelate epimerase"/>
    <property type="match status" value="1"/>
</dbReference>
<feature type="site" description="Could be important to modulate the pK values of the two catalytic cysteine residues" evidence="9">
    <location>
        <position position="222"/>
    </location>
</feature>
<sequence length="290" mass="31345">MDEAVALTFTKMHGLGNDFVVIGALDGLPLSEDRLAAFARFACDRHFGIGADGVIWVLPTTLADFQMRIFNPDGSEAEMCGNGIRCAAKWFYDRDYAKDRWVRVATKAGVKTVQVHTDNGRAVAVSVDMGAPIFDPARVPTTLGNGNEAVEVPLPVDEVGTLTVTVVSMGNPHCVVFVDDVATIPIERVGPLIEHHPAFPQRTNVEFVQVISPHELRVRVWERGAGATLACGTGACAALVAAVRTKRVDRRARVHLPGGTLDIHWQSDGTVLMTGPAAEVFRGEILWQPT</sequence>
<comment type="caution">
    <text evidence="9">Lacks conserved residue(s) required for the propagation of feature annotation.</text>
</comment>
<feature type="active site" description="Proton acceptor" evidence="9">
    <location>
        <position position="231"/>
    </location>
</feature>
<evidence type="ECO:0000256" key="2">
    <source>
        <dbReference type="ARBA" id="ARBA00010219"/>
    </source>
</evidence>
<protein>
    <recommendedName>
        <fullName evidence="3 9">Diaminopimelate epimerase</fullName>
        <shortName evidence="9">DAP epimerase</shortName>
        <ecNumber evidence="3 9">5.1.1.7</ecNumber>
    </recommendedName>
    <alternativeName>
        <fullName evidence="9">PLP-independent amino acid racemase</fullName>
    </alternativeName>
</protein>
<evidence type="ECO:0000256" key="1">
    <source>
        <dbReference type="ARBA" id="ARBA00005196"/>
    </source>
</evidence>
<comment type="subcellular location">
    <subcellularLocation>
        <location evidence="9">Cytoplasm</location>
    </subcellularLocation>
</comment>
<evidence type="ECO:0000313" key="11">
    <source>
        <dbReference type="EMBL" id="GBC98975.1"/>
    </source>
</evidence>
<dbReference type="Proteomes" id="UP000236173">
    <property type="component" value="Unassembled WGS sequence"/>
</dbReference>
<dbReference type="AlphaFoldDB" id="A0A2H5XCT3"/>
<dbReference type="GO" id="GO:0008837">
    <property type="term" value="F:diaminopimelate epimerase activity"/>
    <property type="evidence" value="ECO:0007669"/>
    <property type="project" value="UniProtKB-UniRule"/>
</dbReference>
<evidence type="ECO:0000256" key="8">
    <source>
        <dbReference type="ARBA" id="ARBA00051712"/>
    </source>
</evidence>
<dbReference type="GO" id="GO:0005829">
    <property type="term" value="C:cytosol"/>
    <property type="evidence" value="ECO:0007669"/>
    <property type="project" value="TreeGrafter"/>
</dbReference>
<reference evidence="12" key="1">
    <citation type="submission" date="2017-09" db="EMBL/GenBank/DDBJ databases">
        <title>Metaegenomics of thermophilic ammonia-oxidizing enrichment culture.</title>
        <authorList>
            <person name="Kato S."/>
            <person name="Suzuki K."/>
        </authorList>
    </citation>
    <scope>NUCLEOTIDE SEQUENCE [LARGE SCALE GENOMIC DNA]</scope>
</reference>
<name>A0A2H5XCT3_9BACT</name>
<gene>
    <name evidence="9 11" type="primary">dapF</name>
    <name evidence="11" type="ORF">HRbin17_01496</name>
</gene>
<feature type="binding site" evidence="9">
    <location>
        <position position="171"/>
    </location>
    <ligand>
        <name>substrate</name>
    </ligand>
</feature>
<comment type="similarity">
    <text evidence="2 9">Belongs to the diaminopimelate epimerase family.</text>
</comment>
<comment type="catalytic activity">
    <reaction evidence="8 9">
        <text>(2S,6S)-2,6-diaminopimelate = meso-2,6-diaminopimelate</text>
        <dbReference type="Rhea" id="RHEA:15393"/>
        <dbReference type="ChEBI" id="CHEBI:57609"/>
        <dbReference type="ChEBI" id="CHEBI:57791"/>
        <dbReference type="EC" id="5.1.1.7"/>
    </reaction>
</comment>
<dbReference type="HAMAP" id="MF_00197">
    <property type="entry name" value="DAP_epimerase"/>
    <property type="match status" value="1"/>
</dbReference>
<evidence type="ECO:0000256" key="6">
    <source>
        <dbReference type="ARBA" id="ARBA00023154"/>
    </source>
</evidence>
<feature type="site" description="Could be important to modulate the pK values of the two catalytic cysteine residues" evidence="9">
    <location>
        <position position="173"/>
    </location>
</feature>
<dbReference type="Pfam" id="PF01678">
    <property type="entry name" value="DAP_epimerase"/>
    <property type="match status" value="2"/>
</dbReference>
<accession>A0A2H5XCT3</accession>
<comment type="pathway">
    <text evidence="1 9">Amino-acid biosynthesis; L-lysine biosynthesis via DAP pathway; DL-2,6-diaminopimelate from LL-2,6-diaminopimelate: step 1/1.</text>
</comment>
<evidence type="ECO:0000256" key="5">
    <source>
        <dbReference type="ARBA" id="ARBA00022605"/>
    </source>
</evidence>
<evidence type="ECO:0000256" key="9">
    <source>
        <dbReference type="HAMAP-Rule" id="MF_00197"/>
    </source>
</evidence>
<organism evidence="11 12">
    <name type="scientific">Candidatus Fervidibacter japonicus</name>
    <dbReference type="NCBI Taxonomy" id="2035412"/>
    <lineage>
        <taxon>Bacteria</taxon>
        <taxon>Candidatus Fervidibacterota</taxon>
        <taxon>Candidatus Fervidibacter</taxon>
    </lineage>
</organism>
<feature type="binding site" evidence="9">
    <location>
        <position position="204"/>
    </location>
    <ligand>
        <name>substrate</name>
    </ligand>
</feature>
<comment type="caution">
    <text evidence="11">The sequence shown here is derived from an EMBL/GenBank/DDBJ whole genome shotgun (WGS) entry which is preliminary data.</text>
</comment>
<keyword evidence="6 9" id="KW-0457">Lysine biosynthesis</keyword>
<feature type="binding site" evidence="9">
    <location>
        <begin position="222"/>
        <end position="223"/>
    </location>
    <ligand>
        <name>substrate</name>
    </ligand>
</feature>
<dbReference type="InterPro" id="IPR001653">
    <property type="entry name" value="DAP_epimerase_DapF"/>
</dbReference>
<evidence type="ECO:0000256" key="3">
    <source>
        <dbReference type="ARBA" id="ARBA00013080"/>
    </source>
</evidence>
<feature type="binding site" evidence="9">
    <location>
        <position position="17"/>
    </location>
    <ligand>
        <name>substrate</name>
    </ligand>
</feature>
<feature type="binding site" evidence="9">
    <location>
        <position position="71"/>
    </location>
    <ligand>
        <name>substrate</name>
    </ligand>
</feature>
<dbReference type="GO" id="GO:0009089">
    <property type="term" value="P:lysine biosynthetic process via diaminopimelate"/>
    <property type="evidence" value="ECO:0007669"/>
    <property type="project" value="UniProtKB-UniRule"/>
</dbReference>
<dbReference type="InterPro" id="IPR018510">
    <property type="entry name" value="DAP_epimerase_AS"/>
</dbReference>
<feature type="binding site" evidence="9">
    <location>
        <begin position="81"/>
        <end position="82"/>
    </location>
    <ligand>
        <name>substrate</name>
    </ligand>
</feature>
<comment type="function">
    <text evidence="9">Catalyzes the stereoinversion of LL-2,6-diaminopimelate (L,L-DAP) to meso-diaminopimelate (meso-DAP), a precursor of L-lysine and an essential component of the bacterial peptidoglycan.</text>
</comment>
<keyword evidence="7 9" id="KW-0413">Isomerase</keyword>
<dbReference type="PANTHER" id="PTHR31689">
    <property type="entry name" value="DIAMINOPIMELATE EPIMERASE, CHLOROPLASTIC"/>
    <property type="match status" value="1"/>
</dbReference>
<feature type="binding site" evidence="9">
    <location>
        <begin position="232"/>
        <end position="233"/>
    </location>
    <ligand>
        <name>substrate</name>
    </ligand>
</feature>
<feature type="active site" evidence="10">
    <location>
        <position position="80"/>
    </location>
</feature>
<dbReference type="EC" id="5.1.1.7" evidence="3 9"/>